<protein>
    <submittedName>
        <fullName evidence="2">Uncharacterized protein</fullName>
    </submittedName>
</protein>
<evidence type="ECO:0000313" key="3">
    <source>
        <dbReference type="Proteomes" id="UP000548476"/>
    </source>
</evidence>
<name>A0A841FD75_9ACTN</name>
<dbReference type="EMBL" id="JACHGT010000002">
    <property type="protein sequence ID" value="MBB6032963.1"/>
    <property type="molecule type" value="Genomic_DNA"/>
</dbReference>
<dbReference type="Proteomes" id="UP000548476">
    <property type="component" value="Unassembled WGS sequence"/>
</dbReference>
<keyword evidence="3" id="KW-1185">Reference proteome</keyword>
<evidence type="ECO:0000313" key="2">
    <source>
        <dbReference type="EMBL" id="MBB6032963.1"/>
    </source>
</evidence>
<gene>
    <name evidence="2" type="ORF">HNR73_000810</name>
</gene>
<dbReference type="AlphaFoldDB" id="A0A841FD75"/>
<keyword evidence="1" id="KW-0812">Transmembrane</keyword>
<organism evidence="2 3">
    <name type="scientific">Phytomonospora endophytica</name>
    <dbReference type="NCBI Taxonomy" id="714109"/>
    <lineage>
        <taxon>Bacteria</taxon>
        <taxon>Bacillati</taxon>
        <taxon>Actinomycetota</taxon>
        <taxon>Actinomycetes</taxon>
        <taxon>Micromonosporales</taxon>
        <taxon>Micromonosporaceae</taxon>
        <taxon>Phytomonospora</taxon>
    </lineage>
</organism>
<feature type="transmembrane region" description="Helical" evidence="1">
    <location>
        <begin position="199"/>
        <end position="220"/>
    </location>
</feature>
<proteinExistence type="predicted"/>
<reference evidence="2 3" key="1">
    <citation type="submission" date="2020-08" db="EMBL/GenBank/DDBJ databases">
        <title>Genomic Encyclopedia of Type Strains, Phase IV (KMG-IV): sequencing the most valuable type-strain genomes for metagenomic binning, comparative biology and taxonomic classification.</title>
        <authorList>
            <person name="Goeker M."/>
        </authorList>
    </citation>
    <scope>NUCLEOTIDE SEQUENCE [LARGE SCALE GENOMIC DNA]</scope>
    <source>
        <strain evidence="2 3">YIM 65646</strain>
    </source>
</reference>
<feature type="transmembrane region" description="Helical" evidence="1">
    <location>
        <begin position="21"/>
        <end position="41"/>
    </location>
</feature>
<keyword evidence="1" id="KW-1133">Transmembrane helix</keyword>
<sequence>MLNTFTAKAETPHPDALLRRDLLTCLVLAVGAGALLGAMIGSRVAGTDEPLPDRPEVLAIARLVWDEREPDESWVLESTPEELRAGQVEHEDVMGIPGWAQVLFGDATMDNTTAVIWPDRPGWVEPTEEPYGYPETPEDNARRLDEAEAALTAAGWNVSRPYDSMVQGRRGTLVVNFWAPGEGRTPDLDIARVPPAAHAWLMGIGALLGGAAGIAAMAAFARHRRRHPPVPWTGLAVLGLALIGVNVAIALMLLFFSVADSLHFDEPLWRSARFIPFGFTLNLALLFIAISVFALWRQRRRARRAA</sequence>
<evidence type="ECO:0000256" key="1">
    <source>
        <dbReference type="SAM" id="Phobius"/>
    </source>
</evidence>
<feature type="transmembrane region" description="Helical" evidence="1">
    <location>
        <begin position="274"/>
        <end position="296"/>
    </location>
</feature>
<keyword evidence="1" id="KW-0472">Membrane</keyword>
<comment type="caution">
    <text evidence="2">The sequence shown here is derived from an EMBL/GenBank/DDBJ whole genome shotgun (WGS) entry which is preliminary data.</text>
</comment>
<dbReference type="RefSeq" id="WP_184785887.1">
    <property type="nucleotide sequence ID" value="NZ_BONT01000020.1"/>
</dbReference>
<feature type="transmembrane region" description="Helical" evidence="1">
    <location>
        <begin position="232"/>
        <end position="254"/>
    </location>
</feature>
<accession>A0A841FD75</accession>